<name>A0A554VCY1_9FLAO</name>
<gene>
    <name evidence="2" type="ORF">FOF46_25770</name>
</gene>
<evidence type="ECO:0000259" key="1">
    <source>
        <dbReference type="SMART" id="SM00867"/>
    </source>
</evidence>
<dbReference type="EMBL" id="VLNR01000077">
    <property type="protein sequence ID" value="TSE04645.1"/>
    <property type="molecule type" value="Genomic_DNA"/>
</dbReference>
<feature type="domain" description="Lipid/polyisoprenoid-binding YceI-like" evidence="1">
    <location>
        <begin position="21"/>
        <end position="177"/>
    </location>
</feature>
<protein>
    <submittedName>
        <fullName evidence="2">YceI family protein</fullName>
    </submittedName>
</protein>
<dbReference type="OrthoDB" id="116832at2"/>
<comment type="caution">
    <text evidence="2">The sequence shown here is derived from an EMBL/GenBank/DDBJ whole genome shotgun (WGS) entry which is preliminary data.</text>
</comment>
<accession>A0A554VCY1</accession>
<dbReference type="InterPro" id="IPR036761">
    <property type="entry name" value="TTHA0802/YceI-like_sf"/>
</dbReference>
<dbReference type="RefSeq" id="WP_109437382.1">
    <property type="nucleotide sequence ID" value="NZ_CANLFO010000004.1"/>
</dbReference>
<organism evidence="2 3">
    <name type="scientific">Aquimarina algiphila</name>
    <dbReference type="NCBI Taxonomy" id="2047982"/>
    <lineage>
        <taxon>Bacteria</taxon>
        <taxon>Pseudomonadati</taxon>
        <taxon>Bacteroidota</taxon>
        <taxon>Flavobacteriia</taxon>
        <taxon>Flavobacteriales</taxon>
        <taxon>Flavobacteriaceae</taxon>
        <taxon>Aquimarina</taxon>
    </lineage>
</organism>
<dbReference type="Gene3D" id="2.40.128.110">
    <property type="entry name" value="Lipid/polyisoprenoid-binding, YceI-like"/>
    <property type="match status" value="1"/>
</dbReference>
<reference evidence="2 3" key="1">
    <citation type="submission" date="2019-07" db="EMBL/GenBank/DDBJ databases">
        <title>The draft genome sequence of Aquimarina algiphila M91.</title>
        <authorList>
            <person name="Meng X."/>
        </authorList>
    </citation>
    <scope>NUCLEOTIDE SEQUENCE [LARGE SCALE GENOMIC DNA]</scope>
    <source>
        <strain evidence="2 3">M91</strain>
    </source>
</reference>
<dbReference type="PANTHER" id="PTHR34406">
    <property type="entry name" value="PROTEIN YCEI"/>
    <property type="match status" value="1"/>
</dbReference>
<dbReference type="PANTHER" id="PTHR34406:SF1">
    <property type="entry name" value="PROTEIN YCEI"/>
    <property type="match status" value="1"/>
</dbReference>
<dbReference type="Pfam" id="PF04264">
    <property type="entry name" value="YceI"/>
    <property type="match status" value="1"/>
</dbReference>
<dbReference type="InterPro" id="IPR007372">
    <property type="entry name" value="Lipid/polyisoprenoid-bd_YceI"/>
</dbReference>
<dbReference type="AlphaFoldDB" id="A0A554VCY1"/>
<proteinExistence type="predicted"/>
<dbReference type="Proteomes" id="UP000318833">
    <property type="component" value="Unassembled WGS sequence"/>
</dbReference>
<keyword evidence="3" id="KW-1185">Reference proteome</keyword>
<evidence type="ECO:0000313" key="3">
    <source>
        <dbReference type="Proteomes" id="UP000318833"/>
    </source>
</evidence>
<evidence type="ECO:0000313" key="2">
    <source>
        <dbReference type="EMBL" id="TSE04645.1"/>
    </source>
</evidence>
<sequence>MKTTHILLLCFFLTNFLQGQERFLTKQGYTSFFSSSPVEDIKADNNQVLSIIDTSTGAIAISILMKSFQFEKSLMQEHFNENYVESDTYPKAKFKGKIPNINGLSNSEETVTITGDLTIHGVTKNIKTQAKIIKTQDNISLKGSFPVNVADYNIEIPAVVINNIAKTIEVTFELDHKPYKK</sequence>
<dbReference type="SMART" id="SM00867">
    <property type="entry name" value="YceI"/>
    <property type="match status" value="1"/>
</dbReference>
<dbReference type="SUPFAM" id="SSF101874">
    <property type="entry name" value="YceI-like"/>
    <property type="match status" value="1"/>
</dbReference>